<organism evidence="3 4">
    <name type="scientific">Elysia marginata</name>
    <dbReference type="NCBI Taxonomy" id="1093978"/>
    <lineage>
        <taxon>Eukaryota</taxon>
        <taxon>Metazoa</taxon>
        <taxon>Spiralia</taxon>
        <taxon>Lophotrochozoa</taxon>
        <taxon>Mollusca</taxon>
        <taxon>Gastropoda</taxon>
        <taxon>Heterobranchia</taxon>
        <taxon>Euthyneura</taxon>
        <taxon>Panpulmonata</taxon>
        <taxon>Sacoglossa</taxon>
        <taxon>Placobranchoidea</taxon>
        <taxon>Plakobranchidae</taxon>
        <taxon>Elysia</taxon>
    </lineage>
</organism>
<evidence type="ECO:0000259" key="2">
    <source>
        <dbReference type="PROSITE" id="PS50994"/>
    </source>
</evidence>
<reference evidence="3 4" key="1">
    <citation type="journal article" date="2021" name="Elife">
        <title>Chloroplast acquisition without the gene transfer in kleptoplastic sea slugs, Plakobranchus ocellatus.</title>
        <authorList>
            <person name="Maeda T."/>
            <person name="Takahashi S."/>
            <person name="Yoshida T."/>
            <person name="Shimamura S."/>
            <person name="Takaki Y."/>
            <person name="Nagai Y."/>
            <person name="Toyoda A."/>
            <person name="Suzuki Y."/>
            <person name="Arimoto A."/>
            <person name="Ishii H."/>
            <person name="Satoh N."/>
            <person name="Nishiyama T."/>
            <person name="Hasebe M."/>
            <person name="Maruyama T."/>
            <person name="Minagawa J."/>
            <person name="Obokata J."/>
            <person name="Shigenobu S."/>
        </authorList>
    </citation>
    <scope>NUCLEOTIDE SEQUENCE [LARGE SCALE GENOMIC DNA]</scope>
</reference>
<sequence>MVHIPGMKHCAADTISRHPTGDPIKMPLEDDVALVQSFPLHSNPIQAVTWDRVRHATSSDEHMFALLSTIENGFPDSRQDLPKPLQAFFQFGENLSTLDGVVLYKDRVVIPPSLRPEVLSALHSAHQGVNLRAEASVFWPEITTDIVGVRTNCTHCNRMAPSNPSAPPTPLTTPEYPFQYICADFFHCKGVHCVVIVDRYSNWPIVERSHAGGTGLVTCLRRAFVTYGIPQELASDGGPEFTSNNTREFLKNWGVHHRLSSVAFPHSNCRAEVGVKTVKRLIINNTTPKGDLDTDAFQRAMLQYRNTPDRDAKLPPAMCIFGHPIRDFIPIPPGQHKPHHIWRETLAERELALRNRHMRDWERWSGRTKRLPPLKVGDHVRIQNQIGPNPLKWDKTGKPIHRAHYTYTIPPKPQPPTTGLTPKLSTDHGTPSTITPPTSPVATRSTTTTPRAPSSGTVRRGTPTPTPQTSDGHSTHAQRATRRLLDVPTAPQIGEQNLADPSTLPGTHPEYTANEPRRSGCPTQAPKWLRDYVTS</sequence>
<dbReference type="Proteomes" id="UP000762676">
    <property type="component" value="Unassembled WGS sequence"/>
</dbReference>
<feature type="region of interest" description="Disordered" evidence="1">
    <location>
        <begin position="405"/>
        <end position="535"/>
    </location>
</feature>
<dbReference type="InterPro" id="IPR012337">
    <property type="entry name" value="RNaseH-like_sf"/>
</dbReference>
<proteinExistence type="predicted"/>
<evidence type="ECO:0000313" key="3">
    <source>
        <dbReference type="EMBL" id="GFS27730.1"/>
    </source>
</evidence>
<dbReference type="PROSITE" id="PS50994">
    <property type="entry name" value="INTEGRASE"/>
    <property type="match status" value="1"/>
</dbReference>
<dbReference type="InterPro" id="IPR041588">
    <property type="entry name" value="Integrase_H2C2"/>
</dbReference>
<keyword evidence="4" id="KW-1185">Reference proteome</keyword>
<protein>
    <recommendedName>
        <fullName evidence="2">Integrase catalytic domain-containing protein</fullName>
    </recommendedName>
</protein>
<evidence type="ECO:0000256" key="1">
    <source>
        <dbReference type="SAM" id="MobiDB-lite"/>
    </source>
</evidence>
<gene>
    <name evidence="3" type="ORF">ElyMa_005298500</name>
</gene>
<dbReference type="Pfam" id="PF00665">
    <property type="entry name" value="rve"/>
    <property type="match status" value="1"/>
</dbReference>
<feature type="compositionally biased region" description="Low complexity" evidence="1">
    <location>
        <begin position="430"/>
        <end position="455"/>
    </location>
</feature>
<dbReference type="InterPro" id="IPR036397">
    <property type="entry name" value="RNaseH_sf"/>
</dbReference>
<dbReference type="Gene3D" id="1.10.340.70">
    <property type="match status" value="1"/>
</dbReference>
<dbReference type="GO" id="GO:0003676">
    <property type="term" value="F:nucleic acid binding"/>
    <property type="evidence" value="ECO:0007669"/>
    <property type="project" value="InterPro"/>
</dbReference>
<dbReference type="GO" id="GO:0015074">
    <property type="term" value="P:DNA integration"/>
    <property type="evidence" value="ECO:0007669"/>
    <property type="project" value="InterPro"/>
</dbReference>
<feature type="compositionally biased region" description="Polar residues" evidence="1">
    <location>
        <begin position="468"/>
        <end position="478"/>
    </location>
</feature>
<dbReference type="SUPFAM" id="SSF53098">
    <property type="entry name" value="Ribonuclease H-like"/>
    <property type="match status" value="1"/>
</dbReference>
<dbReference type="Pfam" id="PF17921">
    <property type="entry name" value="Integrase_H2C2"/>
    <property type="match status" value="1"/>
</dbReference>
<dbReference type="Gene3D" id="3.30.420.10">
    <property type="entry name" value="Ribonuclease H-like superfamily/Ribonuclease H"/>
    <property type="match status" value="1"/>
</dbReference>
<dbReference type="PANTHER" id="PTHR37984:SF7">
    <property type="entry name" value="INTEGRASE CATALYTIC DOMAIN-CONTAINING PROTEIN"/>
    <property type="match status" value="1"/>
</dbReference>
<evidence type="ECO:0000313" key="4">
    <source>
        <dbReference type="Proteomes" id="UP000762676"/>
    </source>
</evidence>
<feature type="domain" description="Integrase catalytic" evidence="2">
    <location>
        <begin position="173"/>
        <end position="324"/>
    </location>
</feature>
<dbReference type="AlphaFoldDB" id="A0AAV4JZQ3"/>
<accession>A0AAV4JZQ3</accession>
<dbReference type="FunFam" id="3.30.420.10:FF:000493">
    <property type="match status" value="1"/>
</dbReference>
<comment type="caution">
    <text evidence="3">The sequence shown here is derived from an EMBL/GenBank/DDBJ whole genome shotgun (WGS) entry which is preliminary data.</text>
</comment>
<dbReference type="EMBL" id="BMAT01010556">
    <property type="protein sequence ID" value="GFS27730.1"/>
    <property type="molecule type" value="Genomic_DNA"/>
</dbReference>
<dbReference type="InterPro" id="IPR001584">
    <property type="entry name" value="Integrase_cat-core"/>
</dbReference>
<dbReference type="InterPro" id="IPR050951">
    <property type="entry name" value="Retrovirus_Pol_polyprotein"/>
</dbReference>
<name>A0AAV4JZQ3_9GAST</name>
<dbReference type="PANTHER" id="PTHR37984">
    <property type="entry name" value="PROTEIN CBG26694"/>
    <property type="match status" value="1"/>
</dbReference>
<feature type="compositionally biased region" description="Polar residues" evidence="1">
    <location>
        <begin position="417"/>
        <end position="429"/>
    </location>
</feature>